<protein>
    <submittedName>
        <fullName evidence="1">Uncharacterized protein</fullName>
    </submittedName>
</protein>
<proteinExistence type="predicted"/>
<organism evidence="1 2">
    <name type="scientific">Niastella vici</name>
    <dbReference type="NCBI Taxonomy" id="1703345"/>
    <lineage>
        <taxon>Bacteria</taxon>
        <taxon>Pseudomonadati</taxon>
        <taxon>Bacteroidota</taxon>
        <taxon>Chitinophagia</taxon>
        <taxon>Chitinophagales</taxon>
        <taxon>Chitinophagaceae</taxon>
        <taxon>Niastella</taxon>
    </lineage>
</organism>
<reference evidence="1 2" key="1">
    <citation type="submission" date="2016-03" db="EMBL/GenBank/DDBJ databases">
        <title>Niastella vici sp. nov., isolated from farmland soil.</title>
        <authorList>
            <person name="Chen L."/>
            <person name="Wang D."/>
            <person name="Yang S."/>
            <person name="Wang G."/>
        </authorList>
    </citation>
    <scope>NUCLEOTIDE SEQUENCE [LARGE SCALE GENOMIC DNA]</scope>
    <source>
        <strain evidence="1 2">DJ57</strain>
    </source>
</reference>
<evidence type="ECO:0000313" key="1">
    <source>
        <dbReference type="EMBL" id="OQP60096.1"/>
    </source>
</evidence>
<accession>A0A1V9FPA2</accession>
<sequence length="73" mass="8446">MYTEKRFSYISNPVPGNLSSLRASEMVSIIGLLNQDIKNFIKWGKRLPELQPLFIQYLQVIVLTIPGFTFTRL</sequence>
<keyword evidence="2" id="KW-1185">Reference proteome</keyword>
<evidence type="ECO:0000313" key="2">
    <source>
        <dbReference type="Proteomes" id="UP000192796"/>
    </source>
</evidence>
<dbReference type="AlphaFoldDB" id="A0A1V9FPA2"/>
<name>A0A1V9FPA2_9BACT</name>
<comment type="caution">
    <text evidence="1">The sequence shown here is derived from an EMBL/GenBank/DDBJ whole genome shotgun (WGS) entry which is preliminary data.</text>
</comment>
<gene>
    <name evidence="1" type="ORF">A3860_34775</name>
</gene>
<dbReference type="Proteomes" id="UP000192796">
    <property type="component" value="Unassembled WGS sequence"/>
</dbReference>
<dbReference type="EMBL" id="LVYD01000066">
    <property type="protein sequence ID" value="OQP60096.1"/>
    <property type="molecule type" value="Genomic_DNA"/>
</dbReference>